<feature type="region of interest" description="Disordered" evidence="1">
    <location>
        <begin position="1"/>
        <end position="30"/>
    </location>
</feature>
<sequence>MDEKSPEMHSATKTNPNTKTIKGPQGTKPPESFILTNTVLNTYVYEYLKPPTDDTYNMLEAISEPLTEEIKHKKLKTTKKNKTVLNNLIGSLIDTVDLSTIEVTDEEKRSRRINNKFEHPQSINDGLTTILSSILEESPTKNNEETVNYFEILKKVEEMNRTNKSKILNNRSVYLSHMFYQSLLDKIDSNIENLFKKLKKKKKKEDDTNYCQELEDLLEKRNNFKEICQEIPKDLDEIREPTDVGIESIEDILDEKDLETIKDLLPSKYLESWIN</sequence>
<organism evidence="2 3">
    <name type="scientific">Nematocida parisii (strain ERTm3)</name>
    <name type="common">Nematode killer fungus</name>
    <dbReference type="NCBI Taxonomy" id="935791"/>
    <lineage>
        <taxon>Eukaryota</taxon>
        <taxon>Fungi</taxon>
        <taxon>Fungi incertae sedis</taxon>
        <taxon>Microsporidia</taxon>
        <taxon>Nematocida</taxon>
    </lineage>
</organism>
<dbReference type="VEuPathDB" id="MicrosporidiaDB:NEQG_00864"/>
<feature type="compositionally biased region" description="Polar residues" evidence="1">
    <location>
        <begin position="11"/>
        <end position="20"/>
    </location>
</feature>
<protein>
    <submittedName>
        <fullName evidence="2">Uncharacterized protein</fullName>
    </submittedName>
</protein>
<dbReference type="Proteomes" id="UP000002872">
    <property type="component" value="Unassembled WGS sequence"/>
</dbReference>
<name>I3EIJ8_NEMP3</name>
<dbReference type="OMA" id="TNYCQEL"/>
<dbReference type="AlphaFoldDB" id="I3EIJ8"/>
<proteinExistence type="predicted"/>
<evidence type="ECO:0000313" key="3">
    <source>
        <dbReference type="Proteomes" id="UP000002872"/>
    </source>
</evidence>
<gene>
    <name evidence="2" type="ORF">NEQG_00864</name>
</gene>
<accession>I3EIJ8</accession>
<dbReference type="EMBL" id="GL870877">
    <property type="protein sequence ID" value="EIJ89045.1"/>
    <property type="molecule type" value="Genomic_DNA"/>
</dbReference>
<evidence type="ECO:0000256" key="1">
    <source>
        <dbReference type="SAM" id="MobiDB-lite"/>
    </source>
</evidence>
<evidence type="ECO:0000313" key="2">
    <source>
        <dbReference type="EMBL" id="EIJ89045.1"/>
    </source>
</evidence>
<dbReference type="HOGENOM" id="CLU_1012259_0_0_1"/>
<keyword evidence="3" id="KW-1185">Reference proteome</keyword>
<dbReference type="InParanoid" id="I3EIJ8"/>
<dbReference type="OrthoDB" id="2189292at2759"/>
<reference evidence="2" key="1">
    <citation type="submission" date="2011-01" db="EMBL/GenBank/DDBJ databases">
        <title>The Genome Sequence of Nematocida parisii strain ERTm3.</title>
        <authorList>
            <consortium name="The Broad Institute Genome Sequencing Platform"/>
            <consortium name="The Broad Institute Genome Sequencing Center for Infectious Disease"/>
            <person name="Cuomo C."/>
            <person name="Troemel E."/>
            <person name="Young S.K."/>
            <person name="Zeng Q."/>
            <person name="Gargeya S."/>
            <person name="Fitzgerald M."/>
            <person name="Haas B."/>
            <person name="Abouelleil A."/>
            <person name="Alvarado L."/>
            <person name="Arachchi H.M."/>
            <person name="Berlin A."/>
            <person name="Chapman S.B."/>
            <person name="Gearin G."/>
            <person name="Goldberg J."/>
            <person name="Griggs A."/>
            <person name="Gujja S."/>
            <person name="Hansen M."/>
            <person name="Heiman D."/>
            <person name="Howarth C."/>
            <person name="Larimer J."/>
            <person name="Lui A."/>
            <person name="MacDonald P.J.P."/>
            <person name="McCowen C."/>
            <person name="Montmayeur A."/>
            <person name="Murphy C."/>
            <person name="Neiman D."/>
            <person name="Pearson M."/>
            <person name="Priest M."/>
            <person name="Roberts A."/>
            <person name="Saif S."/>
            <person name="Shea T."/>
            <person name="Sisk P."/>
            <person name="Stolte C."/>
            <person name="Sykes S."/>
            <person name="Wortman J."/>
            <person name="Nusbaum C."/>
            <person name="Birren B."/>
        </authorList>
    </citation>
    <scope>NUCLEOTIDE SEQUENCE</scope>
    <source>
        <strain evidence="2">ERTm3</strain>
    </source>
</reference>